<comment type="caution">
    <text evidence="1">The sequence shown here is derived from an EMBL/GenBank/DDBJ whole genome shotgun (WGS) entry which is preliminary data.</text>
</comment>
<protein>
    <recommendedName>
        <fullName evidence="3">Lipoprotein</fullName>
    </recommendedName>
</protein>
<dbReference type="EMBL" id="RPHB01000017">
    <property type="protein sequence ID" value="MBW3470479.1"/>
    <property type="molecule type" value="Genomic_DNA"/>
</dbReference>
<evidence type="ECO:0008006" key="3">
    <source>
        <dbReference type="Google" id="ProtNLM"/>
    </source>
</evidence>
<name>A0A951J2X9_9BACT</name>
<reference evidence="1 2" key="1">
    <citation type="journal article" date="2020" name="Syst. Appl. Microbiol.">
        <title>Arthrospiribacter ruber gen. nov., sp. nov., a novel bacterium isolated from Arthrospira cultures.</title>
        <authorList>
            <person name="Waleron M."/>
            <person name="Misztak A."/>
            <person name="Waleron M.M."/>
            <person name="Furmaniak M."/>
            <person name="Mrozik A."/>
            <person name="Waleron K."/>
        </authorList>
    </citation>
    <scope>NUCLEOTIDE SEQUENCE [LARGE SCALE GENOMIC DNA]</scope>
    <source>
        <strain evidence="1 2">DPMB0001</strain>
    </source>
</reference>
<gene>
    <name evidence="1" type="ORF">EGN73_22115</name>
</gene>
<dbReference type="RefSeq" id="WP_219294317.1">
    <property type="nucleotide sequence ID" value="NZ_RPHB01000017.1"/>
</dbReference>
<organism evidence="1 2">
    <name type="scientific">Arthrospiribacter ruber</name>
    <dbReference type="NCBI Taxonomy" id="2487934"/>
    <lineage>
        <taxon>Bacteria</taxon>
        <taxon>Pseudomonadati</taxon>
        <taxon>Bacteroidota</taxon>
        <taxon>Cytophagia</taxon>
        <taxon>Cytophagales</taxon>
        <taxon>Cyclobacteriaceae</taxon>
        <taxon>Arthrospiribacter</taxon>
    </lineage>
</organism>
<sequence>MNLRKLVPILIAVLSMSYLTSCSDDDPDPCTDQTLRSFAMVLTDEDDNLIMDEEGFDTEKVRLFALDGEEESEVDFEVQKSSEDEHYIYSSELSELSLEEGNNNFRVYWSEEDFIDFNYEVTSSDASGCIVYAYTANHGDDQLETMTVGTVTAFVLETSEASEE</sequence>
<evidence type="ECO:0000313" key="1">
    <source>
        <dbReference type="EMBL" id="MBW3470479.1"/>
    </source>
</evidence>
<keyword evidence="2" id="KW-1185">Reference proteome</keyword>
<accession>A0A951J2X9</accession>
<dbReference type="Proteomes" id="UP000727490">
    <property type="component" value="Unassembled WGS sequence"/>
</dbReference>
<dbReference type="AlphaFoldDB" id="A0A951J2X9"/>
<proteinExistence type="predicted"/>
<evidence type="ECO:0000313" key="2">
    <source>
        <dbReference type="Proteomes" id="UP000727490"/>
    </source>
</evidence>